<name>A0A2U1AXB1_9BACT</name>
<dbReference type="Proteomes" id="UP000245466">
    <property type="component" value="Unassembled WGS sequence"/>
</dbReference>
<evidence type="ECO:0000313" key="1">
    <source>
        <dbReference type="EMBL" id="PVY40887.1"/>
    </source>
</evidence>
<protein>
    <submittedName>
        <fullName evidence="1">Uncharacterized protein</fullName>
    </submittedName>
</protein>
<proteinExistence type="predicted"/>
<gene>
    <name evidence="1" type="ORF">C8E01_106229</name>
</gene>
<reference evidence="1 2" key="1">
    <citation type="submission" date="2018-04" db="EMBL/GenBank/DDBJ databases">
        <title>Genomic Encyclopedia of Type Strains, Phase IV (KMG-IV): sequencing the most valuable type-strain genomes for metagenomic binning, comparative biology and taxonomic classification.</title>
        <authorList>
            <person name="Goeker M."/>
        </authorList>
    </citation>
    <scope>NUCLEOTIDE SEQUENCE [LARGE SCALE GENOMIC DNA]</scope>
    <source>
        <strain evidence="1 2">DSM 100231</strain>
    </source>
</reference>
<dbReference type="AlphaFoldDB" id="A0A2U1AXB1"/>
<keyword evidence="2" id="KW-1185">Reference proteome</keyword>
<accession>A0A2U1AXB1</accession>
<organism evidence="1 2">
    <name type="scientific">Pontibacter virosus</name>
    <dbReference type="NCBI Taxonomy" id="1765052"/>
    <lineage>
        <taxon>Bacteria</taxon>
        <taxon>Pseudomonadati</taxon>
        <taxon>Bacteroidota</taxon>
        <taxon>Cytophagia</taxon>
        <taxon>Cytophagales</taxon>
        <taxon>Hymenobacteraceae</taxon>
        <taxon>Pontibacter</taxon>
    </lineage>
</organism>
<comment type="caution">
    <text evidence="1">The sequence shown here is derived from an EMBL/GenBank/DDBJ whole genome shotgun (WGS) entry which is preliminary data.</text>
</comment>
<sequence>MYLVFIHSSIGSCFNYKGLSLLDQTKKQLQNLNLGTIFKYDPV</sequence>
<dbReference type="EMBL" id="QEKI01000006">
    <property type="protein sequence ID" value="PVY40887.1"/>
    <property type="molecule type" value="Genomic_DNA"/>
</dbReference>
<evidence type="ECO:0000313" key="2">
    <source>
        <dbReference type="Proteomes" id="UP000245466"/>
    </source>
</evidence>